<accession>A0ABS8T4M6</accession>
<gene>
    <name evidence="1" type="ORF">HAX54_001960</name>
</gene>
<keyword evidence="2" id="KW-1185">Reference proteome</keyword>
<reference evidence="1 2" key="1">
    <citation type="journal article" date="2021" name="BMC Genomics">
        <title>Datura genome reveals duplications of psychoactive alkaloid biosynthetic genes and high mutation rate following tissue culture.</title>
        <authorList>
            <person name="Rajewski A."/>
            <person name="Carter-House D."/>
            <person name="Stajich J."/>
            <person name="Litt A."/>
        </authorList>
    </citation>
    <scope>NUCLEOTIDE SEQUENCE [LARGE SCALE GENOMIC DNA]</scope>
    <source>
        <strain evidence="1">AR-01</strain>
    </source>
</reference>
<proteinExistence type="predicted"/>
<name>A0ABS8T4M6_DATST</name>
<evidence type="ECO:0000313" key="2">
    <source>
        <dbReference type="Proteomes" id="UP000823775"/>
    </source>
</evidence>
<dbReference type="Proteomes" id="UP000823775">
    <property type="component" value="Unassembled WGS sequence"/>
</dbReference>
<organism evidence="1 2">
    <name type="scientific">Datura stramonium</name>
    <name type="common">Jimsonweed</name>
    <name type="synonym">Common thornapple</name>
    <dbReference type="NCBI Taxonomy" id="4076"/>
    <lineage>
        <taxon>Eukaryota</taxon>
        <taxon>Viridiplantae</taxon>
        <taxon>Streptophyta</taxon>
        <taxon>Embryophyta</taxon>
        <taxon>Tracheophyta</taxon>
        <taxon>Spermatophyta</taxon>
        <taxon>Magnoliopsida</taxon>
        <taxon>eudicotyledons</taxon>
        <taxon>Gunneridae</taxon>
        <taxon>Pentapetalae</taxon>
        <taxon>asterids</taxon>
        <taxon>lamiids</taxon>
        <taxon>Solanales</taxon>
        <taxon>Solanaceae</taxon>
        <taxon>Solanoideae</taxon>
        <taxon>Datureae</taxon>
        <taxon>Datura</taxon>
    </lineage>
</organism>
<comment type="caution">
    <text evidence="1">The sequence shown here is derived from an EMBL/GenBank/DDBJ whole genome shotgun (WGS) entry which is preliminary data.</text>
</comment>
<dbReference type="EMBL" id="JACEIK010001082">
    <property type="protein sequence ID" value="MCD7465796.1"/>
    <property type="molecule type" value="Genomic_DNA"/>
</dbReference>
<evidence type="ECO:0000313" key="1">
    <source>
        <dbReference type="EMBL" id="MCD7465796.1"/>
    </source>
</evidence>
<sequence length="107" mass="11914">MLEDSNFDKIFSFGENGAFTSFANASNQILGIPLMHNSNKSNRFDFNVDDKHIIPSKSLHNVDLGNILRSTILNIVPAKPPNIDLTQSSMTFGNSILRISMNWINSC</sequence>
<protein>
    <submittedName>
        <fullName evidence="1">Uncharacterized protein</fullName>
    </submittedName>
</protein>